<dbReference type="EMBL" id="CAUYUJ010001736">
    <property type="protein sequence ID" value="CAK0797355.1"/>
    <property type="molecule type" value="Genomic_DNA"/>
</dbReference>
<keyword evidence="4" id="KW-1185">Reference proteome</keyword>
<comment type="caution">
    <text evidence="3">The sequence shown here is derived from an EMBL/GenBank/DDBJ whole genome shotgun (WGS) entry which is preliminary data.</text>
</comment>
<proteinExistence type="predicted"/>
<dbReference type="Gene3D" id="1.10.443.10">
    <property type="entry name" value="Intergrase catalytic core"/>
    <property type="match status" value="1"/>
</dbReference>
<gene>
    <name evidence="3" type="ORF">PCOR1329_LOCUS6479</name>
</gene>
<organism evidence="3 4">
    <name type="scientific">Prorocentrum cordatum</name>
    <dbReference type="NCBI Taxonomy" id="2364126"/>
    <lineage>
        <taxon>Eukaryota</taxon>
        <taxon>Sar</taxon>
        <taxon>Alveolata</taxon>
        <taxon>Dinophyceae</taxon>
        <taxon>Prorocentrales</taxon>
        <taxon>Prorocentraceae</taxon>
        <taxon>Prorocentrum</taxon>
    </lineage>
</organism>
<feature type="region of interest" description="Disordered" evidence="2">
    <location>
        <begin position="976"/>
        <end position="1005"/>
    </location>
</feature>
<evidence type="ECO:0000313" key="3">
    <source>
        <dbReference type="EMBL" id="CAK0797355.1"/>
    </source>
</evidence>
<name>A0ABN9PZC7_9DINO</name>
<dbReference type="InterPro" id="IPR013762">
    <property type="entry name" value="Integrase-like_cat_sf"/>
</dbReference>
<keyword evidence="1" id="KW-0233">DNA recombination</keyword>
<evidence type="ECO:0000256" key="1">
    <source>
        <dbReference type="ARBA" id="ARBA00023172"/>
    </source>
</evidence>
<protein>
    <submittedName>
        <fullName evidence="3">Uncharacterized protein</fullName>
    </submittedName>
</protein>
<dbReference type="InterPro" id="IPR011010">
    <property type="entry name" value="DNA_brk_join_enz"/>
</dbReference>
<evidence type="ECO:0000256" key="2">
    <source>
        <dbReference type="SAM" id="MobiDB-lite"/>
    </source>
</evidence>
<accession>A0ABN9PZC7</accession>
<reference evidence="3" key="1">
    <citation type="submission" date="2023-10" db="EMBL/GenBank/DDBJ databases">
        <authorList>
            <person name="Chen Y."/>
            <person name="Shah S."/>
            <person name="Dougan E. K."/>
            <person name="Thang M."/>
            <person name="Chan C."/>
        </authorList>
    </citation>
    <scope>NUCLEOTIDE SEQUENCE [LARGE SCALE GENOMIC DNA]</scope>
</reference>
<dbReference type="Proteomes" id="UP001189429">
    <property type="component" value="Unassembled WGS sequence"/>
</dbReference>
<sequence length="1267" mass="140719">MSRRRDILSEVVLFARPERPSSTSRRVLARWKEEVETLGRANRTLLALRQLYRGSLDDSLLELADCWGQGVMPDNLDGDFSRRVLGEVRAAILRLRPAASAAGNQSRSTFKQRPVNAKSVSPRVAQKLERFKEEMLKEDGDACVQACEVRNYVDPHFRKKKEMLQLARRMALAVMLCRTAEKVDEVGLFCAVKKAELAKEEPEVTLRLVFDQRRSNSRWRAPPWRAMGGVSAMSFLDGSEEMKEDGVTMRFGTGDLPDFYYTLELGEDLAPYFVLPGVSGDELDAVLPEASLLPGTGSYVGVKVALMGFSWACWIAQTTMEDIFNSGPQAGLPSLSEGQRLAEGGPLPHLSRDLPAAHYEYIDDVGIIGLDYPAVPGQEEVMKVEDIWLGAKELAMAAGFQVHKDACSTNARMIGGDFQGTRLAPNQDKMWLAVFGIQEILARKWELPDAIVPLEVLRELAAAAAIAPLISVDLATPWDPTVMMFDASLCGGAIISTSGTVEEQRREGEAFRRVGDDVELGTRVRVPPVHACWDDITRWKEVVRWRWEEKEHINLLEMRTGVAAARHSARSRASWGRRHLRITDSMVCLGGFSKGRSASRPILILCRRMAALDLGCGMREYWRWVPSDRNRSDGPSRGFPIGQAPKERRTDEQVLPEKVAREIEALADVAEMDPFQPLRMGVSVPVKVLRFMHLCSGHTREGDLEHWLFRIAASRGHLLICANVDIGFGAQFDLTDEVNVRKLELLAEAETDGGHSGPSCATWSRVRFQPGGPPPLRLRHQLWGRPGLRGNDLKKVRLGSTQLLSSLKVLRPIGRKGGSVSLEHPADPGCAPFPSIFITEEVLQWEAELDAYRVTFHQCMWGCAALKLTTLTGTAAGMERFIRTCTHEKHVAYSSEFCRMLAECHVDAMLNMQERREAELTERAVEQLIAETLERRRRDHSSRACLYDLGFHPVFAEAILFWSVFVLGGPGDLGCDADPGEGGTRGEAAPSRSAPQDGQHPPRERGGAFVIMGGYAEKQDYGWIGTALGCYVPNVRRFLEFALEWNLPMMSREEIDDSVLCYLGRLVEDEEVGPHRGDFVVHGMAYVWPELSTGLPRSNRALRAWHRLHVAGEGGPQPLELWAVLDEAMRLAGNVEAADAAELALGAYLRSAELFALRASDIVVDTDAQGEQVVALRLGVAERAERAKTGVRQGALVDRKHVAEMLVRRKSVKQPADRVFACSVDAYRRALRRACEDIGAPTFPPHAARHSGPSRDAAEGYRTAWAI</sequence>
<feature type="region of interest" description="Disordered" evidence="2">
    <location>
        <begin position="630"/>
        <end position="653"/>
    </location>
</feature>
<evidence type="ECO:0000313" key="4">
    <source>
        <dbReference type="Proteomes" id="UP001189429"/>
    </source>
</evidence>
<dbReference type="SUPFAM" id="SSF56349">
    <property type="entry name" value="DNA breaking-rejoining enzymes"/>
    <property type="match status" value="1"/>
</dbReference>